<feature type="compositionally biased region" description="Polar residues" evidence="1">
    <location>
        <begin position="148"/>
        <end position="158"/>
    </location>
</feature>
<feature type="compositionally biased region" description="Basic residues" evidence="1">
    <location>
        <begin position="50"/>
        <end position="72"/>
    </location>
</feature>
<feature type="compositionally biased region" description="Polar residues" evidence="1">
    <location>
        <begin position="206"/>
        <end position="219"/>
    </location>
</feature>
<protein>
    <submittedName>
        <fullName evidence="2">Uncharacterized protein</fullName>
    </submittedName>
</protein>
<keyword evidence="3" id="KW-1185">Reference proteome</keyword>
<gene>
    <name evidence="2" type="ORF">J3Q64DRAFT_1710104</name>
</gene>
<evidence type="ECO:0000313" key="3">
    <source>
        <dbReference type="Proteomes" id="UP001448207"/>
    </source>
</evidence>
<evidence type="ECO:0000256" key="1">
    <source>
        <dbReference type="SAM" id="MobiDB-lite"/>
    </source>
</evidence>
<reference evidence="2 3" key="1">
    <citation type="submission" date="2024-04" db="EMBL/GenBank/DDBJ databases">
        <title>Symmetric and asymmetric DNA N6-adenine methylation regulates different biological responses in Mucorales.</title>
        <authorList>
            <consortium name="Lawrence Berkeley National Laboratory"/>
            <person name="Lax C."/>
            <person name="Mondo S.J."/>
            <person name="Osorio-Concepcion M."/>
            <person name="Muszewska A."/>
            <person name="Corrochano-Luque M."/>
            <person name="Gutierrez G."/>
            <person name="Riley R."/>
            <person name="Lipzen A."/>
            <person name="Guo J."/>
            <person name="Hundley H."/>
            <person name="Amirebrahimi M."/>
            <person name="Ng V."/>
            <person name="Lorenzo-Gutierrez D."/>
            <person name="Binder U."/>
            <person name="Yang J."/>
            <person name="Song Y."/>
            <person name="Canovas D."/>
            <person name="Navarro E."/>
            <person name="Freitag M."/>
            <person name="Gabaldon T."/>
            <person name="Grigoriev I.V."/>
            <person name="Corrochano L.M."/>
            <person name="Nicolas F.E."/>
            <person name="Garre V."/>
        </authorList>
    </citation>
    <scope>NUCLEOTIDE SEQUENCE [LARGE SCALE GENOMIC DNA]</scope>
    <source>
        <strain evidence="2 3">L51</strain>
    </source>
</reference>
<name>A0ABR3BGA8_PHYBL</name>
<dbReference type="EMBL" id="JBCLYO010000001">
    <property type="protein sequence ID" value="KAL0096907.1"/>
    <property type="molecule type" value="Genomic_DNA"/>
</dbReference>
<feature type="region of interest" description="Disordered" evidence="1">
    <location>
        <begin position="138"/>
        <end position="158"/>
    </location>
</feature>
<proteinExistence type="predicted"/>
<comment type="caution">
    <text evidence="2">The sequence shown here is derived from an EMBL/GenBank/DDBJ whole genome shotgun (WGS) entry which is preliminary data.</text>
</comment>
<feature type="region of interest" description="Disordered" evidence="1">
    <location>
        <begin position="1"/>
        <end position="21"/>
    </location>
</feature>
<feature type="compositionally biased region" description="Polar residues" evidence="1">
    <location>
        <begin position="177"/>
        <end position="192"/>
    </location>
</feature>
<feature type="region of interest" description="Disordered" evidence="1">
    <location>
        <begin position="41"/>
        <end position="82"/>
    </location>
</feature>
<organism evidence="2 3">
    <name type="scientific">Phycomyces blakesleeanus</name>
    <dbReference type="NCBI Taxonomy" id="4837"/>
    <lineage>
        <taxon>Eukaryota</taxon>
        <taxon>Fungi</taxon>
        <taxon>Fungi incertae sedis</taxon>
        <taxon>Mucoromycota</taxon>
        <taxon>Mucoromycotina</taxon>
        <taxon>Mucoromycetes</taxon>
        <taxon>Mucorales</taxon>
        <taxon>Phycomycetaceae</taxon>
        <taxon>Phycomyces</taxon>
    </lineage>
</organism>
<dbReference type="Proteomes" id="UP001448207">
    <property type="component" value="Unassembled WGS sequence"/>
</dbReference>
<feature type="region of interest" description="Disordered" evidence="1">
    <location>
        <begin position="176"/>
        <end position="229"/>
    </location>
</feature>
<sequence length="327" mass="36689">MATKAGDGPNNDPEPVITPHLFGEHSSTFTLSHSTSKIAVENWSAPRSSTKARHRRLSGSSRHSSRSTKSVRRHIESVSKTTVPEYHPRSYAEMMRIPNVYERIVFYEKTFDLCMQANSALSAWSTRVRQQGIPIAMRQGYQPPPRSNDANDTLKTNNGLSGSISMFLRKSKPPVLTSYSQASENRQSNQFFPPSMSRRSLARYAQSRSSPQDSPNLSYSFARPPHPVSLFQRHTDMPSPGHRSRVGHAKQMPFTSMRRSIERPVEKVRNVETSDALREMCDVLPQMDECVLNDYLKKAGGDSVLGISLAVGQFKQHLVRSLPFGQG</sequence>
<evidence type="ECO:0000313" key="2">
    <source>
        <dbReference type="EMBL" id="KAL0096907.1"/>
    </source>
</evidence>
<accession>A0ABR3BGA8</accession>